<dbReference type="CDD" id="cd02440">
    <property type="entry name" value="AdoMet_MTases"/>
    <property type="match status" value="1"/>
</dbReference>
<feature type="binding site" evidence="6">
    <location>
        <position position="60"/>
    </location>
    <ligand>
        <name>S-adenosyl-L-methionine</name>
        <dbReference type="ChEBI" id="CHEBI:59789"/>
    </ligand>
</feature>
<dbReference type="PANTHER" id="PTHR11265:SF0">
    <property type="entry name" value="12S RRNA N4-METHYLCYTIDINE METHYLTRANSFERASE"/>
    <property type="match status" value="1"/>
</dbReference>
<feature type="binding site" evidence="6">
    <location>
        <position position="115"/>
    </location>
    <ligand>
        <name>S-adenosyl-L-methionine</name>
        <dbReference type="ChEBI" id="CHEBI:59789"/>
    </ligand>
</feature>
<proteinExistence type="inferred from homology"/>
<dbReference type="InterPro" id="IPR023397">
    <property type="entry name" value="SAM-dep_MeTrfase_MraW_recog"/>
</dbReference>
<evidence type="ECO:0000256" key="5">
    <source>
        <dbReference type="ARBA" id="ARBA00022691"/>
    </source>
</evidence>
<comment type="similarity">
    <text evidence="1 6">Belongs to the methyltransferase superfamily. RsmH family.</text>
</comment>
<dbReference type="NCBIfam" id="TIGR00006">
    <property type="entry name" value="16S rRNA (cytosine(1402)-N(4))-methyltransferase RsmH"/>
    <property type="match status" value="1"/>
</dbReference>
<dbReference type="Gene3D" id="1.10.150.170">
    <property type="entry name" value="Putative methyltransferase TM0872, insert domain"/>
    <property type="match status" value="1"/>
</dbReference>
<feature type="binding site" evidence="6">
    <location>
        <begin position="42"/>
        <end position="44"/>
    </location>
    <ligand>
        <name>S-adenosyl-L-methionine</name>
        <dbReference type="ChEBI" id="CHEBI:59789"/>
    </ligand>
</feature>
<dbReference type="SUPFAM" id="SSF81799">
    <property type="entry name" value="Putative methyltransferase TM0872, insert domain"/>
    <property type="match status" value="1"/>
</dbReference>
<dbReference type="PANTHER" id="PTHR11265">
    <property type="entry name" value="S-ADENOSYL-METHYLTRANSFERASE MRAW"/>
    <property type="match status" value="1"/>
</dbReference>
<keyword evidence="4 6" id="KW-0808">Transferase</keyword>
<comment type="caution">
    <text evidence="7">The sequence shown here is derived from an EMBL/GenBank/DDBJ whole genome shotgun (WGS) entry which is preliminary data.</text>
</comment>
<dbReference type="GO" id="GO:0005737">
    <property type="term" value="C:cytoplasm"/>
    <property type="evidence" value="ECO:0007669"/>
    <property type="project" value="UniProtKB-SubCell"/>
</dbReference>
<dbReference type="HAMAP" id="MF_01007">
    <property type="entry name" value="16SrRNA_methyltr_H"/>
    <property type="match status" value="1"/>
</dbReference>
<dbReference type="Gene3D" id="3.40.50.150">
    <property type="entry name" value="Vaccinia Virus protein VP39"/>
    <property type="match status" value="1"/>
</dbReference>
<evidence type="ECO:0000313" key="7">
    <source>
        <dbReference type="EMBL" id="RCL73382.1"/>
    </source>
</evidence>
<evidence type="ECO:0000313" key="8">
    <source>
        <dbReference type="Proteomes" id="UP000253570"/>
    </source>
</evidence>
<dbReference type="EC" id="2.1.1.199" evidence="6"/>
<keyword evidence="5 6" id="KW-0949">S-adenosyl-L-methionine</keyword>
<organism evidence="7 8">
    <name type="scientific">PS1 clade bacterium</name>
    <dbReference type="NCBI Taxonomy" id="2175152"/>
    <lineage>
        <taxon>Bacteria</taxon>
        <taxon>Pseudomonadati</taxon>
        <taxon>Pseudomonadota</taxon>
        <taxon>Alphaproteobacteria</taxon>
        <taxon>PS1 clade</taxon>
    </lineage>
</organism>
<dbReference type="Proteomes" id="UP000253570">
    <property type="component" value="Unassembled WGS sequence"/>
</dbReference>
<dbReference type="GO" id="GO:0070475">
    <property type="term" value="P:rRNA base methylation"/>
    <property type="evidence" value="ECO:0007669"/>
    <property type="project" value="UniProtKB-UniRule"/>
</dbReference>
<evidence type="ECO:0000256" key="1">
    <source>
        <dbReference type="ARBA" id="ARBA00010396"/>
    </source>
</evidence>
<feature type="binding site" evidence="6">
    <location>
        <position position="87"/>
    </location>
    <ligand>
        <name>S-adenosyl-L-methionine</name>
        <dbReference type="ChEBI" id="CHEBI:59789"/>
    </ligand>
</feature>
<comment type="function">
    <text evidence="6">Specifically methylates the N4 position of cytidine in position 1402 (C1402) of 16S rRNA.</text>
</comment>
<evidence type="ECO:0000256" key="2">
    <source>
        <dbReference type="ARBA" id="ARBA00022552"/>
    </source>
</evidence>
<reference evidence="7 8" key="1">
    <citation type="journal article" date="2018" name="Microbiome">
        <title>Fine metagenomic profile of the Mediterranean stratified and mixed water columns revealed by assembly and recruitment.</title>
        <authorList>
            <person name="Haro-Moreno J.M."/>
            <person name="Lopez-Perez M."/>
            <person name="De La Torre J.R."/>
            <person name="Picazo A."/>
            <person name="Camacho A."/>
            <person name="Rodriguez-Valera F."/>
        </authorList>
    </citation>
    <scope>NUCLEOTIDE SEQUENCE [LARGE SCALE GENOMIC DNA]</scope>
    <source>
        <strain evidence="7">MED-G57</strain>
    </source>
</reference>
<sequence length="345" mass="39798">MKSRNYSTGGPFHHIPVMLNEVLDTLALRGGNVYVDGTFGAGGHSKGILDSCKCNLLAVDRDKKSIEIAQELKKEYDDRIELHNQSFSQLPYIIDNTPYKKIDGLLLDLGISSLQLDNPDRGFSFQKDGPLDMRMGSQSFTAADILNKIREDDLAMIIRELGEERHSKLVARKICEYRKNTKIISTYQLNEIIEKSIGWSYKKQKGKHIHPSTRTFQAIRIFINQELEELILVLSRIAKYINSEGRIVIITFHSIEDRIVKNIFSDLTGQNRAISRYQPENSNENEKLFIYPIKKFLKPTDSEILMNPRSRSAKLRCIERTKSAFRENLDIYSTNKYEQILSEFR</sequence>
<dbReference type="AlphaFoldDB" id="A0A368DNH2"/>
<comment type="catalytic activity">
    <reaction evidence="6">
        <text>cytidine(1402) in 16S rRNA + S-adenosyl-L-methionine = N(4)-methylcytidine(1402) in 16S rRNA + S-adenosyl-L-homocysteine + H(+)</text>
        <dbReference type="Rhea" id="RHEA:42928"/>
        <dbReference type="Rhea" id="RHEA-COMP:10286"/>
        <dbReference type="Rhea" id="RHEA-COMP:10287"/>
        <dbReference type="ChEBI" id="CHEBI:15378"/>
        <dbReference type="ChEBI" id="CHEBI:57856"/>
        <dbReference type="ChEBI" id="CHEBI:59789"/>
        <dbReference type="ChEBI" id="CHEBI:74506"/>
        <dbReference type="ChEBI" id="CHEBI:82748"/>
        <dbReference type="EC" id="2.1.1.199"/>
    </reaction>
</comment>
<dbReference type="Pfam" id="PF01795">
    <property type="entry name" value="Methyltransf_5"/>
    <property type="match status" value="1"/>
</dbReference>
<keyword evidence="6" id="KW-0963">Cytoplasm</keyword>
<evidence type="ECO:0000256" key="3">
    <source>
        <dbReference type="ARBA" id="ARBA00022603"/>
    </source>
</evidence>
<dbReference type="InterPro" id="IPR029063">
    <property type="entry name" value="SAM-dependent_MTases_sf"/>
</dbReference>
<protein>
    <recommendedName>
        <fullName evidence="6">Ribosomal RNA small subunit methyltransferase H</fullName>
        <ecNumber evidence="6">2.1.1.199</ecNumber>
    </recommendedName>
    <alternativeName>
        <fullName evidence="6">16S rRNA m(4)C1402 methyltransferase</fullName>
    </alternativeName>
    <alternativeName>
        <fullName evidence="6">rRNA (cytosine-N(4)-)-methyltransferase RsmH</fullName>
    </alternativeName>
</protein>
<keyword evidence="3 6" id="KW-0489">Methyltransferase</keyword>
<feature type="binding site" evidence="6">
    <location>
        <position position="108"/>
    </location>
    <ligand>
        <name>S-adenosyl-L-methionine</name>
        <dbReference type="ChEBI" id="CHEBI:59789"/>
    </ligand>
</feature>
<name>A0A368DNH2_9PROT</name>
<keyword evidence="2 6" id="KW-0698">rRNA processing</keyword>
<evidence type="ECO:0000256" key="6">
    <source>
        <dbReference type="HAMAP-Rule" id="MF_01007"/>
    </source>
</evidence>
<dbReference type="EMBL" id="QOQD01000007">
    <property type="protein sequence ID" value="RCL73382.1"/>
    <property type="molecule type" value="Genomic_DNA"/>
</dbReference>
<dbReference type="InterPro" id="IPR002903">
    <property type="entry name" value="RsmH"/>
</dbReference>
<accession>A0A368DNH2</accession>
<gene>
    <name evidence="6" type="primary">rsmH</name>
    <name evidence="7" type="ORF">DBW71_03785</name>
</gene>
<evidence type="ECO:0000256" key="4">
    <source>
        <dbReference type="ARBA" id="ARBA00022679"/>
    </source>
</evidence>
<dbReference type="SUPFAM" id="SSF53335">
    <property type="entry name" value="S-adenosyl-L-methionine-dependent methyltransferases"/>
    <property type="match status" value="1"/>
</dbReference>
<dbReference type="PIRSF" id="PIRSF004486">
    <property type="entry name" value="MraW"/>
    <property type="match status" value="1"/>
</dbReference>
<comment type="subcellular location">
    <subcellularLocation>
        <location evidence="6">Cytoplasm</location>
    </subcellularLocation>
</comment>
<dbReference type="GO" id="GO:0071424">
    <property type="term" value="F:rRNA (cytosine-N4-)-methyltransferase activity"/>
    <property type="evidence" value="ECO:0007669"/>
    <property type="project" value="UniProtKB-UniRule"/>
</dbReference>